<gene>
    <name evidence="1" type="ordered locus">YPO1423</name>
</gene>
<organism evidence="1 2">
    <name type="scientific">Yersinia pestis</name>
    <dbReference type="NCBI Taxonomy" id="632"/>
    <lineage>
        <taxon>Bacteria</taxon>
        <taxon>Pseudomonadati</taxon>
        <taxon>Pseudomonadota</taxon>
        <taxon>Gammaproteobacteria</taxon>
        <taxon>Enterobacterales</taxon>
        <taxon>Yersiniaceae</taxon>
        <taxon>Yersinia</taxon>
    </lineage>
</organism>
<dbReference type="PIR" id="AI0173">
    <property type="entry name" value="AI0173"/>
</dbReference>
<keyword evidence="2" id="KW-1185">Reference proteome</keyword>
<dbReference type="Proteomes" id="UP000000815">
    <property type="component" value="Chromosome"/>
</dbReference>
<dbReference type="PATRIC" id="fig|632.153.peg.2164"/>
<dbReference type="EMBL" id="AL590842">
    <property type="protein sequence ID" value="CAL20075.1"/>
    <property type="molecule type" value="Genomic_DNA"/>
</dbReference>
<dbReference type="STRING" id="214092.YPO1423"/>
<accession>A0A2S9PCK1</accession>
<evidence type="ECO:0000313" key="2">
    <source>
        <dbReference type="Proteomes" id="UP000000815"/>
    </source>
</evidence>
<dbReference type="KEGG" id="ype:YPO1423"/>
<dbReference type="AlphaFoldDB" id="A0A384KIQ6"/>
<reference evidence="1 2" key="1">
    <citation type="journal article" date="2001" name="Nature">
        <title>Genome sequence of Yersinia pestis, the causative agent of plague.</title>
        <authorList>
            <person name="Parkhill J."/>
            <person name="Wren B.W."/>
            <person name="Thomson N.R."/>
            <person name="Titball R.W."/>
            <person name="Holden M.T.G."/>
            <person name="Prentice M.B."/>
            <person name="Sebaihia M."/>
            <person name="James K.D."/>
            <person name="Churcher C."/>
            <person name="Mungall K.L."/>
            <person name="Baker S."/>
            <person name="Basham D."/>
            <person name="Bentley S.D."/>
            <person name="Brooks K."/>
            <person name="Cerdeno-Tarraga A.M."/>
            <person name="Chillingworth T."/>
            <person name="Cronin A."/>
            <person name="Davies R.M."/>
            <person name="Davis P."/>
            <person name="Dougan G."/>
            <person name="Feltwell T."/>
            <person name="Hamlin N."/>
            <person name="Holroyd S."/>
            <person name="Jagels K."/>
            <person name="Leather S."/>
            <person name="Karlyshev A.V."/>
            <person name="Moule S."/>
            <person name="Oyston P.C.F."/>
            <person name="Quail M."/>
            <person name="Rutherford K."/>
            <person name="Simmonds M."/>
            <person name="Skelton J."/>
            <person name="Stevens K."/>
            <person name="Whitehead S."/>
            <person name="Barrell B.G."/>
        </authorList>
    </citation>
    <scope>NUCLEOTIDE SEQUENCE [LARGE SCALE GENOMIC DNA]</scope>
    <source>
        <strain evidence="2">CO-92 / Biovar Orientalis</strain>
    </source>
</reference>
<accession>A0A384KIQ6</accession>
<accession>A0A5P8YHI0</accession>
<accession>A0A3G5L4N7</accession>
<protein>
    <submittedName>
        <fullName evidence="1">Uncharacterized protein</fullName>
    </submittedName>
</protein>
<accession>Q74VV3</accession>
<name>A0A384KIQ6_YERPE</name>
<dbReference type="PaxDb" id="214092-YPO1423"/>
<evidence type="ECO:0000313" key="1">
    <source>
        <dbReference type="EMBL" id="CAL20075.1"/>
    </source>
</evidence>
<sequence>MSGEGGFYLISMHYLHMHQINDLANSVDVAHKYDIGVNFAHCFSVF</sequence>
<proteinExistence type="predicted"/>